<evidence type="ECO:0000313" key="2">
    <source>
        <dbReference type="Proteomes" id="UP001152531"/>
    </source>
</evidence>
<keyword evidence="2" id="KW-1185">Reference proteome</keyword>
<comment type="caution">
    <text evidence="1">The sequence shown here is derived from an EMBL/GenBank/DDBJ whole genome shotgun (WGS) entry which is preliminary data.</text>
</comment>
<proteinExistence type="predicted"/>
<sequence>MSRQVYDAAREAYSDDLMSKLVSYQYGSHNDPLHGLVIINDLLLGHSLLLDGYNKRQLEFRDLNFKRYQVDTNESLNCLEVKVKNDGTKSPSSSNEDGSEDHNNMKNQSTTKSSSFNGKLKPIQYLNGAPDMSKTLEKETVHCIRNKNINLCVIAAIGLLLFYRFDNLTGDLRLLPLPKFNSFESWNKLKLLFKDAQRSTTPISRGSEIYLISLAFSQAGIQPPIGLGGDLGRKGNMKNLSKAGIKLRIPNNNSISNDLPEKEFVKKVAGFEKDEPVKLNRDIEPPAKLMTKVFPWLERVISEYQSYASDVGRNGSDFYHFLQFLKELRKVILQDLAVIINLHDDSIFKDMKLLNDKEFIEYSKVVFEGYKKDQQRSIDALSGPIVPPVTVVPLNVPGPGVPSGVSSGVISGVTAPVTVTGSTTGPKAPSASKSIPRERQLSFSSGKPLHIEILTSDDSPEFRSPEVTKSRPSAGQIIIETIPKSDTPSKKVKKTKPKKSKKSKDKPDFNIIQDDYSPPLPQQVLPPAMTSPAITSPAMTSPAASSPVMNLSQYMNPQMQQYAAANQMGYYAPRYYQSPFNLNGWQMQVNNLNQKYTQSLENNKVLEERIKSLEGLNEKLNEKVESIDEKASIKLLKDQNKALKQLVESLVDSKSDVSLKGEVRNLLDTITADFGIKKPKVAEPEVSKSKSGPKTNTSKTSTSIETEPRPQTEGNGGTEYVVVENIDAEKDGEVTGSEDEEMESAADEDYVEEIDSEDEPLPSDDDMRDDTPESPEEIFDETLVDEDNKENEYQSKKKSKTLKRGGEVIELVTPKRKHLSPSPAAPNNDGSLIHRTRRKNSVSDMTETVKPPPQGPILSVISGKGHSPIIVPPAISQIPEDSPVVHEYISYNFRNHEKWGIINYLVRSKNPHPKKKKKFIVVDESEKVRSKHTQSPPKDSPPKDSSSKDSPPKSSPSKNSPSKSASKKSPKKFTTTPKINRIVESPQKSSKTPEVDDPVDPVGTDTTEPSDIMELYKEWFLGSGDQLSVVEKDQRFGTRWLVGNSKSYYYRRKNVAQLLVHLRKNSKLEALHLQKLEDIVQYVEIFRNSKKLSVIEFNALCHKDKVTKVANDVEIYLKRKKIL</sequence>
<reference evidence="1" key="1">
    <citation type="submission" date="2022-06" db="EMBL/GenBank/DDBJ databases">
        <authorList>
            <person name="Legras J.-L."/>
            <person name="Devillers H."/>
            <person name="Grondin C."/>
        </authorList>
    </citation>
    <scope>NUCLEOTIDE SEQUENCE</scope>
    <source>
        <strain evidence="1">CLIB 1444</strain>
    </source>
</reference>
<accession>A0ACA9Y5F9</accession>
<dbReference type="Proteomes" id="UP001152531">
    <property type="component" value="Unassembled WGS sequence"/>
</dbReference>
<name>A0ACA9Y5F9_9ASCO</name>
<organism evidence="1 2">
    <name type="scientific">[Candida] jaroonii</name>
    <dbReference type="NCBI Taxonomy" id="467808"/>
    <lineage>
        <taxon>Eukaryota</taxon>
        <taxon>Fungi</taxon>
        <taxon>Dikarya</taxon>
        <taxon>Ascomycota</taxon>
        <taxon>Saccharomycotina</taxon>
        <taxon>Pichiomycetes</taxon>
        <taxon>Debaryomycetaceae</taxon>
        <taxon>Yamadazyma</taxon>
    </lineage>
</organism>
<protein>
    <submittedName>
        <fullName evidence="1">Uncharacterized protein</fullName>
    </submittedName>
</protein>
<gene>
    <name evidence="1" type="ORF">CLIB1444_03S06832</name>
</gene>
<dbReference type="EMBL" id="CALSDN010000003">
    <property type="protein sequence ID" value="CAH6720209.1"/>
    <property type="molecule type" value="Genomic_DNA"/>
</dbReference>
<evidence type="ECO:0000313" key="1">
    <source>
        <dbReference type="EMBL" id="CAH6720209.1"/>
    </source>
</evidence>